<feature type="domain" description="Protein kinase" evidence="3">
    <location>
        <begin position="1"/>
        <end position="174"/>
    </location>
</feature>
<dbReference type="EMBL" id="LYBM01000037">
    <property type="protein sequence ID" value="ODA31374.1"/>
    <property type="molecule type" value="Genomic_DNA"/>
</dbReference>
<dbReference type="PANTHER" id="PTHR24346:SF30">
    <property type="entry name" value="MATERNAL EMBRYONIC LEUCINE ZIPPER KINASE"/>
    <property type="match status" value="1"/>
</dbReference>
<dbReference type="GO" id="GO:0005524">
    <property type="term" value="F:ATP binding"/>
    <property type="evidence" value="ECO:0007669"/>
    <property type="project" value="UniProtKB-KW"/>
</dbReference>
<dbReference type="Proteomes" id="UP000094936">
    <property type="component" value="Unassembled WGS sequence"/>
</dbReference>
<accession>A0A1C3EDU0</accession>
<dbReference type="GO" id="GO:0004674">
    <property type="term" value="F:protein serine/threonine kinase activity"/>
    <property type="evidence" value="ECO:0007669"/>
    <property type="project" value="TreeGrafter"/>
</dbReference>
<comment type="caution">
    <text evidence="4">The sequence shown here is derived from an EMBL/GenBank/DDBJ whole genome shotgun (WGS) entry which is preliminary data.</text>
</comment>
<evidence type="ECO:0000256" key="1">
    <source>
        <dbReference type="ARBA" id="ARBA00022741"/>
    </source>
</evidence>
<reference evidence="4 5" key="1">
    <citation type="submission" date="2016-05" db="EMBL/GenBank/DDBJ databases">
        <title>Genomic Taxonomy of the Vibrionaceae.</title>
        <authorList>
            <person name="Gomez-Gil B."/>
            <person name="Enciso-Ibarra J."/>
        </authorList>
    </citation>
    <scope>NUCLEOTIDE SEQUENCE [LARGE SCALE GENOMIC DNA]</scope>
    <source>
        <strain evidence="4 5">CAIM 1920</strain>
    </source>
</reference>
<dbReference type="InterPro" id="IPR000719">
    <property type="entry name" value="Prot_kinase_dom"/>
</dbReference>
<dbReference type="PANTHER" id="PTHR24346">
    <property type="entry name" value="MAP/MICROTUBULE AFFINITY-REGULATING KINASE"/>
    <property type="match status" value="1"/>
</dbReference>
<proteinExistence type="predicted"/>
<name>A0A1C3EDU0_9GAMM</name>
<keyword evidence="1" id="KW-0547">Nucleotide-binding</keyword>
<gene>
    <name evidence="4" type="ORF">A8L45_17450</name>
</gene>
<protein>
    <recommendedName>
        <fullName evidence="3">Protein kinase domain-containing protein</fullName>
    </recommendedName>
</protein>
<dbReference type="SUPFAM" id="SSF56112">
    <property type="entry name" value="Protein kinase-like (PK-like)"/>
    <property type="match status" value="1"/>
</dbReference>
<dbReference type="PROSITE" id="PS50011">
    <property type="entry name" value="PROTEIN_KINASE_DOM"/>
    <property type="match status" value="1"/>
</dbReference>
<dbReference type="GO" id="GO:0005737">
    <property type="term" value="C:cytoplasm"/>
    <property type="evidence" value="ECO:0007669"/>
    <property type="project" value="TreeGrafter"/>
</dbReference>
<evidence type="ECO:0000256" key="2">
    <source>
        <dbReference type="ARBA" id="ARBA00022840"/>
    </source>
</evidence>
<dbReference type="Pfam" id="PF00069">
    <property type="entry name" value="Pkinase"/>
    <property type="match status" value="1"/>
</dbReference>
<dbReference type="STRING" id="1080227.A8L45_17450"/>
<evidence type="ECO:0000313" key="5">
    <source>
        <dbReference type="Proteomes" id="UP000094936"/>
    </source>
</evidence>
<dbReference type="GO" id="GO:0035556">
    <property type="term" value="P:intracellular signal transduction"/>
    <property type="evidence" value="ECO:0007669"/>
    <property type="project" value="TreeGrafter"/>
</dbReference>
<dbReference type="Gene3D" id="1.10.510.10">
    <property type="entry name" value="Transferase(Phosphotransferase) domain 1"/>
    <property type="match status" value="1"/>
</dbReference>
<evidence type="ECO:0000259" key="3">
    <source>
        <dbReference type="PROSITE" id="PS50011"/>
    </source>
</evidence>
<sequence length="174" mass="20160">MSVMSAEEREKYVSSTYIKHFTQSCDMWREWTALTECAGPGIQRVIDIDERRMTLTLEFDHSAKPLSELQKSDWPLFLRLLPSLIKAIRHCHRRGWVHGDLKPGNILYLPDKRTVRLIDFGASYRKGTSRKALMAWQATPMFASHQQVRGIGRVTTGDDWYSLRQIINQVLALI</sequence>
<dbReference type="OrthoDB" id="9801841at2"/>
<organism evidence="4 5">
    <name type="scientific">Veronia pacifica</name>
    <dbReference type="NCBI Taxonomy" id="1080227"/>
    <lineage>
        <taxon>Bacteria</taxon>
        <taxon>Pseudomonadati</taxon>
        <taxon>Pseudomonadota</taxon>
        <taxon>Gammaproteobacteria</taxon>
        <taxon>Vibrionales</taxon>
        <taxon>Vibrionaceae</taxon>
        <taxon>Veronia</taxon>
    </lineage>
</organism>
<keyword evidence="2" id="KW-0067">ATP-binding</keyword>
<dbReference type="InterPro" id="IPR011009">
    <property type="entry name" value="Kinase-like_dom_sf"/>
</dbReference>
<dbReference type="AlphaFoldDB" id="A0A1C3EDU0"/>
<keyword evidence="5" id="KW-1185">Reference proteome</keyword>
<evidence type="ECO:0000313" key="4">
    <source>
        <dbReference type="EMBL" id="ODA31374.1"/>
    </source>
</evidence>